<dbReference type="Pfam" id="PF00501">
    <property type="entry name" value="AMP-binding"/>
    <property type="match status" value="1"/>
</dbReference>
<feature type="domain" description="AMP-dependent synthetase/ligase" evidence="9">
    <location>
        <begin position="38"/>
        <end position="427"/>
    </location>
</feature>
<evidence type="ECO:0000256" key="5">
    <source>
        <dbReference type="ARBA" id="ARBA00023136"/>
    </source>
</evidence>
<dbReference type="InterPro" id="IPR025110">
    <property type="entry name" value="AMP-bd_C"/>
</dbReference>
<comment type="similarity">
    <text evidence="3">Belongs to the ATP-dependent AMP-binding enzyme family.</text>
</comment>
<dbReference type="GO" id="GO:0004467">
    <property type="term" value="F:long-chain fatty acid-CoA ligase activity"/>
    <property type="evidence" value="ECO:0007669"/>
    <property type="project" value="UniProtKB-EC"/>
</dbReference>
<dbReference type="Pfam" id="PF13193">
    <property type="entry name" value="AMP-binding_C"/>
    <property type="match status" value="1"/>
</dbReference>
<dbReference type="EC" id="6.2.1.3" evidence="6"/>
<feature type="domain" description="AMP-binding enzyme C-terminal" evidence="10">
    <location>
        <begin position="478"/>
        <end position="552"/>
    </location>
</feature>
<sequence>MASTAADRPWLGHYPPGMPADIDVGQCRSLVELLEGSFSRYADRKACSFMGRDFSYAELDRRSSDLAACFQRLGLRPGERIAVMLPNVPQYPVTVAAILRAGCVVVNVNPLYTPRELEHQLNDSGASAIVVLENFAATLQACLARTGLRQVLLCAVGDMLGLFRGALVNQVLRRVRRLVPAYELPQALRFQAALALGRKAELIRPALGPDDPALLQYTGGTTGIAKGALLLHRNVIANVLQSEAWNAPALRRLPPGAPVCYACALPLHHIFAFTVSMLLCLRNGGQFVLIPNPRDLPATIRELARHRVHIFPAVNTLFKALLAHPDFDRVDWSHLLVSVGGGMAVQPEVAQRWLERTGNPICEGYGLSEASPSVSCNPVVGAAFDGSIGMPLPGTGMMCVDEAGVEVAVGQPGEIAIRGPQLMAGYWQRPEETAQAMLPGGWFRTGDIGSMDERGYFRLLDRKKDLILVSGFKVYPSEVEAVVAELPGVLDCAAVGMPDPHSGEIVKLWVVRRDPQLDEQLIRDHCRSRLTGYKRPRRIEFCTELPKNPLGKVLRRQLRDAELERARHAQAR</sequence>
<organism evidence="11 12">
    <name type="scientific">Malikia granosa</name>
    <dbReference type="NCBI Taxonomy" id="263067"/>
    <lineage>
        <taxon>Bacteria</taxon>
        <taxon>Pseudomonadati</taxon>
        <taxon>Pseudomonadota</taxon>
        <taxon>Betaproteobacteria</taxon>
        <taxon>Burkholderiales</taxon>
        <taxon>Comamonadaceae</taxon>
        <taxon>Malikia</taxon>
    </lineage>
</organism>
<evidence type="ECO:0000256" key="6">
    <source>
        <dbReference type="ARBA" id="ARBA00026121"/>
    </source>
</evidence>
<accession>A0A2S9K884</accession>
<dbReference type="InterPro" id="IPR050237">
    <property type="entry name" value="ATP-dep_AMP-bd_enzyme"/>
</dbReference>
<dbReference type="AlphaFoldDB" id="A0A2S9K884"/>
<keyword evidence="12" id="KW-1185">Reference proteome</keyword>
<comment type="caution">
    <text evidence="11">The sequence shown here is derived from an EMBL/GenBank/DDBJ whole genome shotgun (WGS) entry which is preliminary data.</text>
</comment>
<dbReference type="EMBL" id="PVLQ01000011">
    <property type="protein sequence ID" value="PRD66679.1"/>
    <property type="molecule type" value="Genomic_DNA"/>
</dbReference>
<proteinExistence type="inferred from homology"/>
<gene>
    <name evidence="11" type="ORF">C6P64_03190</name>
</gene>
<dbReference type="InterPro" id="IPR042099">
    <property type="entry name" value="ANL_N_sf"/>
</dbReference>
<dbReference type="Gene3D" id="3.30.300.30">
    <property type="match status" value="1"/>
</dbReference>
<dbReference type="InterPro" id="IPR020845">
    <property type="entry name" value="AMP-binding_CS"/>
</dbReference>
<dbReference type="CDD" id="cd05936">
    <property type="entry name" value="FC-FACS_FadD_like"/>
    <property type="match status" value="1"/>
</dbReference>
<keyword evidence="5" id="KW-0472">Membrane</keyword>
<protein>
    <recommendedName>
        <fullName evidence="7">Long-chain-fatty-acid--CoA ligase</fullName>
        <ecNumber evidence="6">6.2.1.3</ecNumber>
    </recommendedName>
    <alternativeName>
        <fullName evidence="8">Long-chain acyl-CoA synthetase</fullName>
    </alternativeName>
</protein>
<dbReference type="InterPro" id="IPR045851">
    <property type="entry name" value="AMP-bd_C_sf"/>
</dbReference>
<dbReference type="PROSITE" id="PS00455">
    <property type="entry name" value="AMP_BINDING"/>
    <property type="match status" value="1"/>
</dbReference>
<evidence type="ECO:0000256" key="7">
    <source>
        <dbReference type="ARBA" id="ARBA00039545"/>
    </source>
</evidence>
<evidence type="ECO:0000259" key="9">
    <source>
        <dbReference type="Pfam" id="PF00501"/>
    </source>
</evidence>
<dbReference type="OrthoDB" id="9766486at2"/>
<keyword evidence="4 11" id="KW-0436">Ligase</keyword>
<dbReference type="PANTHER" id="PTHR43767:SF8">
    <property type="entry name" value="LONG-CHAIN-FATTY-ACID--COA LIGASE"/>
    <property type="match status" value="1"/>
</dbReference>
<evidence type="ECO:0000313" key="11">
    <source>
        <dbReference type="EMBL" id="PRD66679.1"/>
    </source>
</evidence>
<dbReference type="Proteomes" id="UP000238589">
    <property type="component" value="Unassembled WGS sequence"/>
</dbReference>
<dbReference type="Gene3D" id="3.40.50.12780">
    <property type="entry name" value="N-terminal domain of ligase-like"/>
    <property type="match status" value="1"/>
</dbReference>
<dbReference type="GO" id="GO:0016020">
    <property type="term" value="C:membrane"/>
    <property type="evidence" value="ECO:0007669"/>
    <property type="project" value="UniProtKB-SubCell"/>
</dbReference>
<name>A0A2S9K884_9BURK</name>
<evidence type="ECO:0000259" key="10">
    <source>
        <dbReference type="Pfam" id="PF13193"/>
    </source>
</evidence>
<comment type="subcellular location">
    <subcellularLocation>
        <location evidence="1">Membrane</location>
        <topology evidence="1">Peripheral membrane protein</topology>
    </subcellularLocation>
</comment>
<evidence type="ECO:0000313" key="12">
    <source>
        <dbReference type="Proteomes" id="UP000238589"/>
    </source>
</evidence>
<dbReference type="PANTHER" id="PTHR43767">
    <property type="entry name" value="LONG-CHAIN-FATTY-ACID--COA LIGASE"/>
    <property type="match status" value="1"/>
</dbReference>
<dbReference type="FunFam" id="3.40.50.12780:FF:000003">
    <property type="entry name" value="Long-chain-fatty-acid--CoA ligase FadD"/>
    <property type="match status" value="1"/>
</dbReference>
<dbReference type="InterPro" id="IPR000873">
    <property type="entry name" value="AMP-dep_synth/lig_dom"/>
</dbReference>
<evidence type="ECO:0000256" key="1">
    <source>
        <dbReference type="ARBA" id="ARBA00004170"/>
    </source>
</evidence>
<comment type="pathway">
    <text evidence="2">Lipid metabolism; fatty acid beta-oxidation.</text>
</comment>
<evidence type="ECO:0000256" key="8">
    <source>
        <dbReference type="ARBA" id="ARBA00042773"/>
    </source>
</evidence>
<reference evidence="11 12" key="1">
    <citation type="submission" date="2018-03" db="EMBL/GenBank/DDBJ databases">
        <title>Comparative genomics illustrates the genes involved in a hyperalkaliphilic mechanisms of Serpentinomonas isolated from highly-alkaline calcium-rich serpentinized springs.</title>
        <authorList>
            <person name="Suzuki S."/>
            <person name="Ishii S."/>
            <person name="Walworth N."/>
            <person name="Bird L."/>
            <person name="Kuenen J.G."/>
            <person name="Nealson K.H."/>
        </authorList>
    </citation>
    <scope>NUCLEOTIDE SEQUENCE [LARGE SCALE GENOMIC DNA]</scope>
    <source>
        <strain evidence="11 12">P1</strain>
    </source>
</reference>
<evidence type="ECO:0000256" key="2">
    <source>
        <dbReference type="ARBA" id="ARBA00005005"/>
    </source>
</evidence>
<evidence type="ECO:0000256" key="3">
    <source>
        <dbReference type="ARBA" id="ARBA00006432"/>
    </source>
</evidence>
<evidence type="ECO:0000256" key="4">
    <source>
        <dbReference type="ARBA" id="ARBA00022598"/>
    </source>
</evidence>
<dbReference type="SUPFAM" id="SSF56801">
    <property type="entry name" value="Acetyl-CoA synthetase-like"/>
    <property type="match status" value="1"/>
</dbReference>
<dbReference type="RefSeq" id="WP_105747141.1">
    <property type="nucleotide sequence ID" value="NZ_PVLQ01000011.1"/>
</dbReference>